<dbReference type="Pfam" id="PF00107">
    <property type="entry name" value="ADH_zinc_N"/>
    <property type="match status" value="1"/>
</dbReference>
<dbReference type="InterPro" id="IPR013149">
    <property type="entry name" value="ADH-like_C"/>
</dbReference>
<dbReference type="PANTHER" id="PTHR43205">
    <property type="entry name" value="PROSTAGLANDIN REDUCTASE"/>
    <property type="match status" value="1"/>
</dbReference>
<dbReference type="CDD" id="cd05288">
    <property type="entry name" value="PGDH"/>
    <property type="match status" value="1"/>
</dbReference>
<dbReference type="Proteomes" id="UP001208017">
    <property type="component" value="Unassembled WGS sequence"/>
</dbReference>
<dbReference type="EMBL" id="JAPMLT010000001">
    <property type="protein sequence ID" value="MCX7569122.1"/>
    <property type="molecule type" value="Genomic_DNA"/>
</dbReference>
<feature type="domain" description="Enoyl reductase (ER)" evidence="2">
    <location>
        <begin position="19"/>
        <end position="331"/>
    </location>
</feature>
<name>A0ABT3X026_9BACL</name>
<evidence type="ECO:0000259" key="2">
    <source>
        <dbReference type="SMART" id="SM00829"/>
    </source>
</evidence>
<protein>
    <submittedName>
        <fullName evidence="3">NADP-dependent oxidoreductase</fullName>
    </submittedName>
</protein>
<reference evidence="3 4" key="1">
    <citation type="submission" date="2022-11" db="EMBL/GenBank/DDBJ databases">
        <title>Study of microbial diversity in lake waters.</title>
        <authorList>
            <person name="Zhang J."/>
        </authorList>
    </citation>
    <scope>NUCLEOTIDE SEQUENCE [LARGE SCALE GENOMIC DNA]</scope>
    <source>
        <strain evidence="3 4">DT12</strain>
    </source>
</reference>
<evidence type="ECO:0000313" key="4">
    <source>
        <dbReference type="Proteomes" id="UP001208017"/>
    </source>
</evidence>
<dbReference type="SMART" id="SM00829">
    <property type="entry name" value="PKS_ER"/>
    <property type="match status" value="1"/>
</dbReference>
<dbReference type="InterPro" id="IPR041694">
    <property type="entry name" value="ADH_N_2"/>
</dbReference>
<keyword evidence="4" id="KW-1185">Reference proteome</keyword>
<dbReference type="InterPro" id="IPR011032">
    <property type="entry name" value="GroES-like_sf"/>
</dbReference>
<dbReference type="PANTHER" id="PTHR43205:SF7">
    <property type="entry name" value="PROSTAGLANDIN REDUCTASE 1"/>
    <property type="match status" value="1"/>
</dbReference>
<dbReference type="Gene3D" id="3.40.50.720">
    <property type="entry name" value="NAD(P)-binding Rossmann-like Domain"/>
    <property type="match status" value="1"/>
</dbReference>
<dbReference type="InterPro" id="IPR036291">
    <property type="entry name" value="NAD(P)-bd_dom_sf"/>
</dbReference>
<sequence length="339" mass="36736">MTKINRQYFLTEFPKGMPTEETFRLVETTTPELEEGQVLVRTVYLSVDPYMRGRMSGVKTYIDPFTLDRPLTGGVVGQVEASKDANFEVGEIVAGLLDWADYTVASGKHLKKVPAFLKPVSAALGVAGMPGCTAYFGLLDIGQPKEGETVVVSGAAGAVGTVVGQIAKIKGCRVVGIAGGPDKVAYLRDELGFDEVIDYKAGDLREALQAACPNGVDIYFDNVGGTISDEVMRLINFHARIILCGQIADYNLEKPEQGPRHFGQLLVKSAMAKGFIVSNYNDRMLEGITQIGQWLGEGKLKFRETITEGLENTPQAFLGLFRGENTGKMLVKVSDVQGQ</sequence>
<dbReference type="Pfam" id="PF16884">
    <property type="entry name" value="ADH_N_2"/>
    <property type="match status" value="1"/>
</dbReference>
<dbReference type="SUPFAM" id="SSF51735">
    <property type="entry name" value="NAD(P)-binding Rossmann-fold domains"/>
    <property type="match status" value="1"/>
</dbReference>
<dbReference type="InterPro" id="IPR020843">
    <property type="entry name" value="ER"/>
</dbReference>
<gene>
    <name evidence="3" type="ORF">OS242_04005</name>
</gene>
<dbReference type="Gene3D" id="3.90.180.10">
    <property type="entry name" value="Medium-chain alcohol dehydrogenases, catalytic domain"/>
    <property type="match status" value="1"/>
</dbReference>
<evidence type="ECO:0000256" key="1">
    <source>
        <dbReference type="ARBA" id="ARBA00023002"/>
    </source>
</evidence>
<comment type="caution">
    <text evidence="3">The sequence shown here is derived from an EMBL/GenBank/DDBJ whole genome shotgun (WGS) entry which is preliminary data.</text>
</comment>
<accession>A0ABT3X026</accession>
<dbReference type="SUPFAM" id="SSF50129">
    <property type="entry name" value="GroES-like"/>
    <property type="match status" value="2"/>
</dbReference>
<evidence type="ECO:0000313" key="3">
    <source>
        <dbReference type="EMBL" id="MCX7569122.1"/>
    </source>
</evidence>
<organism evidence="3 4">
    <name type="scientific">Tumebacillus lacus</name>
    <dbReference type="NCBI Taxonomy" id="2995335"/>
    <lineage>
        <taxon>Bacteria</taxon>
        <taxon>Bacillati</taxon>
        <taxon>Bacillota</taxon>
        <taxon>Bacilli</taxon>
        <taxon>Bacillales</taxon>
        <taxon>Alicyclobacillaceae</taxon>
        <taxon>Tumebacillus</taxon>
    </lineage>
</organism>
<proteinExistence type="predicted"/>
<dbReference type="RefSeq" id="WP_267150343.1">
    <property type="nucleotide sequence ID" value="NZ_JAPMLT010000001.1"/>
</dbReference>
<keyword evidence="1" id="KW-0560">Oxidoreductase</keyword>
<dbReference type="InterPro" id="IPR045010">
    <property type="entry name" value="MDR_fam"/>
</dbReference>